<evidence type="ECO:0000313" key="4">
    <source>
        <dbReference type="Proteomes" id="UP000195877"/>
    </source>
</evidence>
<feature type="region of interest" description="Disordered" evidence="1">
    <location>
        <begin position="41"/>
        <end position="67"/>
    </location>
</feature>
<name>A0ABY1RPQ8_9XANT</name>
<evidence type="ECO:0000313" key="2">
    <source>
        <dbReference type="EMBL" id="SMQ99260.1"/>
    </source>
</evidence>
<accession>A0ABY1RPQ8</accession>
<dbReference type="EMBL" id="LT853882">
    <property type="protein sequence ID" value="SMQ99260.1"/>
    <property type="molecule type" value="Genomic_DNA"/>
</dbReference>
<evidence type="ECO:0000313" key="3">
    <source>
        <dbReference type="EMBL" id="SMQ99273.1"/>
    </source>
</evidence>
<dbReference type="Proteomes" id="UP000195877">
    <property type="component" value="Chromosome 1"/>
</dbReference>
<organism evidence="3 4">
    <name type="scientific">Xanthomonas fragariae</name>
    <dbReference type="NCBI Taxonomy" id="48664"/>
    <lineage>
        <taxon>Bacteria</taxon>
        <taxon>Pseudomonadati</taxon>
        <taxon>Pseudomonadota</taxon>
        <taxon>Gammaproteobacteria</taxon>
        <taxon>Lysobacterales</taxon>
        <taxon>Lysobacteraceae</taxon>
        <taxon>Xanthomonas</taxon>
    </lineage>
</organism>
<dbReference type="EMBL" id="LT853882">
    <property type="protein sequence ID" value="SMQ99273.1"/>
    <property type="molecule type" value="Genomic_DNA"/>
</dbReference>
<protein>
    <submittedName>
        <fullName evidence="3">Uncharacterized protein</fullName>
    </submittedName>
</protein>
<evidence type="ECO:0000256" key="1">
    <source>
        <dbReference type="SAM" id="MobiDB-lite"/>
    </source>
</evidence>
<gene>
    <name evidence="2" type="ORF">PD885_02016</name>
    <name evidence="3" type="ORF">PD885_02029</name>
</gene>
<proteinExistence type="predicted"/>
<reference evidence="3 4" key="1">
    <citation type="submission" date="2017-05" db="EMBL/GenBank/DDBJ databases">
        <authorList>
            <person name="Blom J."/>
        </authorList>
    </citation>
    <scope>NUCLEOTIDE SEQUENCE [LARGE SCALE GENOMIC DNA]</scope>
    <source>
        <strain evidence="3">PD885</strain>
    </source>
</reference>
<sequence>MRDENDSATLQLALPCRPGRPPANGLCAMTDAERSKLYRERQAKRLSTAPPGAQSQGSRLSPYAQPI</sequence>
<keyword evidence="4" id="KW-1185">Reference proteome</keyword>
<feature type="region of interest" description="Disordered" evidence="1">
    <location>
        <begin position="1"/>
        <end position="22"/>
    </location>
</feature>